<evidence type="ECO:0000256" key="1">
    <source>
        <dbReference type="ARBA" id="ARBA00010641"/>
    </source>
</evidence>
<comment type="caution">
    <text evidence="7">The sequence shown here is derived from an EMBL/GenBank/DDBJ whole genome shotgun (WGS) entry which is preliminary data.</text>
</comment>
<dbReference type="Proteomes" id="UP000035170">
    <property type="component" value="Unassembled WGS sequence"/>
</dbReference>
<dbReference type="AlphaFoldDB" id="A0A0H2M877"/>
<dbReference type="RefSeq" id="WP_047783114.1">
    <property type="nucleotide sequence ID" value="NZ_JZWI01000003.1"/>
</dbReference>
<keyword evidence="8" id="KW-1185">Reference proteome</keyword>
<feature type="domain" description="PhyR sigma2" evidence="6">
    <location>
        <begin position="13"/>
        <end position="63"/>
    </location>
</feature>
<dbReference type="PANTHER" id="PTHR43133">
    <property type="entry name" value="RNA POLYMERASE ECF-TYPE SIGMA FACTO"/>
    <property type="match status" value="1"/>
</dbReference>
<evidence type="ECO:0000256" key="3">
    <source>
        <dbReference type="ARBA" id="ARBA00023082"/>
    </source>
</evidence>
<dbReference type="GO" id="GO:0006352">
    <property type="term" value="P:DNA-templated transcription initiation"/>
    <property type="evidence" value="ECO:0007669"/>
    <property type="project" value="InterPro"/>
</dbReference>
<name>A0A0H2M877_VARPD</name>
<organism evidence="7 8">
    <name type="scientific">Variovorax paradoxus</name>
    <dbReference type="NCBI Taxonomy" id="34073"/>
    <lineage>
        <taxon>Bacteria</taxon>
        <taxon>Pseudomonadati</taxon>
        <taxon>Pseudomonadota</taxon>
        <taxon>Betaproteobacteria</taxon>
        <taxon>Burkholderiales</taxon>
        <taxon>Comamonadaceae</taxon>
        <taxon>Variovorax</taxon>
    </lineage>
</organism>
<dbReference type="Gene3D" id="1.10.1740.10">
    <property type="match status" value="1"/>
</dbReference>
<dbReference type="InterPro" id="IPR036388">
    <property type="entry name" value="WH-like_DNA-bd_sf"/>
</dbReference>
<dbReference type="Pfam" id="PF22029">
    <property type="entry name" value="PhyR_sigma2"/>
    <property type="match status" value="1"/>
</dbReference>
<dbReference type="InterPro" id="IPR013249">
    <property type="entry name" value="RNA_pol_sigma70_r4_t2"/>
</dbReference>
<evidence type="ECO:0000259" key="6">
    <source>
        <dbReference type="Pfam" id="PF22029"/>
    </source>
</evidence>
<evidence type="ECO:0000256" key="4">
    <source>
        <dbReference type="ARBA" id="ARBA00023163"/>
    </source>
</evidence>
<keyword evidence="4" id="KW-0804">Transcription</keyword>
<keyword evidence="2" id="KW-0805">Transcription regulation</keyword>
<dbReference type="InterPro" id="IPR039425">
    <property type="entry name" value="RNA_pol_sigma-70-like"/>
</dbReference>
<evidence type="ECO:0000313" key="7">
    <source>
        <dbReference type="EMBL" id="KLN58351.1"/>
    </source>
</evidence>
<keyword evidence="3" id="KW-0731">Sigma factor</keyword>
<evidence type="ECO:0000313" key="8">
    <source>
        <dbReference type="Proteomes" id="UP000035170"/>
    </source>
</evidence>
<feature type="domain" description="RNA polymerase sigma factor 70 region 4 type 2" evidence="5">
    <location>
        <begin position="99"/>
        <end position="151"/>
    </location>
</feature>
<dbReference type="NCBIfam" id="TIGR02937">
    <property type="entry name" value="sigma70-ECF"/>
    <property type="match status" value="1"/>
</dbReference>
<dbReference type="PANTHER" id="PTHR43133:SF25">
    <property type="entry name" value="RNA POLYMERASE SIGMA FACTOR RFAY-RELATED"/>
    <property type="match status" value="1"/>
</dbReference>
<dbReference type="GO" id="GO:0003677">
    <property type="term" value="F:DNA binding"/>
    <property type="evidence" value="ECO:0007669"/>
    <property type="project" value="InterPro"/>
</dbReference>
<dbReference type="PATRIC" id="fig|34073.19.peg.466"/>
<comment type="similarity">
    <text evidence="1">Belongs to the sigma-70 factor family. ECF subfamily.</text>
</comment>
<dbReference type="EMBL" id="JZWI01000003">
    <property type="protein sequence ID" value="KLN58351.1"/>
    <property type="molecule type" value="Genomic_DNA"/>
</dbReference>
<dbReference type="Pfam" id="PF08281">
    <property type="entry name" value="Sigma70_r4_2"/>
    <property type="match status" value="1"/>
</dbReference>
<dbReference type="SUPFAM" id="SSF88946">
    <property type="entry name" value="Sigma2 domain of RNA polymerase sigma factors"/>
    <property type="match status" value="1"/>
</dbReference>
<sequence length="168" mass="19065">MSVHDGQVLLTWLPRLRRYARALTSHREDADDLVQETLERAWSKASHWSQVSDMRAWLFSIMHNLYIDRVRRPGVSTVEWPEGEDASVAAPSTSRLELLDLQDALRRLSAEQREVVLLVGLEGMTYAEVAQTLGIPTGTVMSRLARGRERLRSLMEGCAPPVRMKVVK</sequence>
<dbReference type="InterPro" id="IPR013324">
    <property type="entry name" value="RNA_pol_sigma_r3/r4-like"/>
</dbReference>
<gene>
    <name evidence="7" type="primary">sigH</name>
    <name evidence="7" type="ORF">VPARA_04660</name>
</gene>
<dbReference type="InterPro" id="IPR014284">
    <property type="entry name" value="RNA_pol_sigma-70_dom"/>
</dbReference>
<dbReference type="InterPro" id="IPR053866">
    <property type="entry name" value="PhyR_sigma2"/>
</dbReference>
<dbReference type="Gene3D" id="1.10.10.10">
    <property type="entry name" value="Winged helix-like DNA-binding domain superfamily/Winged helix DNA-binding domain"/>
    <property type="match status" value="1"/>
</dbReference>
<dbReference type="GO" id="GO:0016987">
    <property type="term" value="F:sigma factor activity"/>
    <property type="evidence" value="ECO:0007669"/>
    <property type="project" value="UniProtKB-KW"/>
</dbReference>
<dbReference type="InterPro" id="IPR013325">
    <property type="entry name" value="RNA_pol_sigma_r2"/>
</dbReference>
<evidence type="ECO:0000259" key="5">
    <source>
        <dbReference type="Pfam" id="PF08281"/>
    </source>
</evidence>
<evidence type="ECO:0000256" key="2">
    <source>
        <dbReference type="ARBA" id="ARBA00023015"/>
    </source>
</evidence>
<dbReference type="CDD" id="cd06171">
    <property type="entry name" value="Sigma70_r4"/>
    <property type="match status" value="1"/>
</dbReference>
<proteinExistence type="inferred from homology"/>
<protein>
    <submittedName>
        <fullName evidence="7">ECF RNA polymerase sigma factor SigH</fullName>
    </submittedName>
</protein>
<accession>A0A0H2M877</accession>
<reference evidence="7 8" key="1">
    <citation type="submission" date="2015-03" db="EMBL/GenBank/DDBJ databases">
        <title>Genome sequence of Variovorax paradoxus TBEA6.</title>
        <authorList>
            <person name="Poehlein A."/>
            <person name="Schuldes J."/>
            <person name="Wuebbeler J.H."/>
            <person name="Hiessl S."/>
            <person name="Steinbuechel A."/>
            <person name="Daniel R."/>
        </authorList>
    </citation>
    <scope>NUCLEOTIDE SEQUENCE [LARGE SCALE GENOMIC DNA]</scope>
    <source>
        <strain evidence="7 8">TBEA6</strain>
    </source>
</reference>
<dbReference type="SUPFAM" id="SSF88659">
    <property type="entry name" value="Sigma3 and sigma4 domains of RNA polymerase sigma factors"/>
    <property type="match status" value="1"/>
</dbReference>